<proteinExistence type="predicted"/>
<gene>
    <name evidence="1" type="ORF">ACFOHL_12725</name>
</gene>
<name>A0ABV7FVJ7_9ALTE</name>
<dbReference type="EMBL" id="JBHRSW010000023">
    <property type="protein sequence ID" value="MFC3122486.1"/>
    <property type="molecule type" value="Genomic_DNA"/>
</dbReference>
<evidence type="ECO:0000313" key="1">
    <source>
        <dbReference type="EMBL" id="MFC3122486.1"/>
    </source>
</evidence>
<sequence length="119" mass="13637">MPHFILHCSTDILEIHSIDTINQAVSMMAGDSGLFEIADIKVRVDSYDKYLVGHEKVPFIHVFSHIMQGRTVSQRQNLSQTIVRGLATMFPKVSNIAMNIYEFEKSTYCNTKMLEHEVF</sequence>
<keyword evidence="2" id="KW-1185">Reference proteome</keyword>
<evidence type="ECO:0000313" key="2">
    <source>
        <dbReference type="Proteomes" id="UP001595478"/>
    </source>
</evidence>
<protein>
    <submittedName>
        <fullName evidence="1">5-carboxymethyl-2-hydroxymuconate Delta-isomerase</fullName>
    </submittedName>
</protein>
<dbReference type="PANTHER" id="PTHR37950">
    <property type="entry name" value="4-HYDROXYPHENYLACETATE CATABOLISM PROTEIN"/>
    <property type="match status" value="1"/>
</dbReference>
<reference evidence="2" key="1">
    <citation type="journal article" date="2019" name="Int. J. Syst. Evol. Microbiol.">
        <title>The Global Catalogue of Microorganisms (GCM) 10K type strain sequencing project: providing services to taxonomists for standard genome sequencing and annotation.</title>
        <authorList>
            <consortium name="The Broad Institute Genomics Platform"/>
            <consortium name="The Broad Institute Genome Sequencing Center for Infectious Disease"/>
            <person name="Wu L."/>
            <person name="Ma J."/>
        </authorList>
    </citation>
    <scope>NUCLEOTIDE SEQUENCE [LARGE SCALE GENOMIC DNA]</scope>
    <source>
        <strain evidence="2">KCTC 52473</strain>
    </source>
</reference>
<dbReference type="SUPFAM" id="SSF55331">
    <property type="entry name" value="Tautomerase/MIF"/>
    <property type="match status" value="1"/>
</dbReference>
<accession>A0ABV7FVJ7</accession>
<dbReference type="Pfam" id="PF02962">
    <property type="entry name" value="CHMI"/>
    <property type="match status" value="1"/>
</dbReference>
<dbReference type="PANTHER" id="PTHR37950:SF1">
    <property type="entry name" value="4-HYDROXYPHENYLACETATE CATABOLISM PROTEIN"/>
    <property type="match status" value="1"/>
</dbReference>
<dbReference type="InterPro" id="IPR014347">
    <property type="entry name" value="Tautomerase/MIF_sf"/>
</dbReference>
<dbReference type="RefSeq" id="WP_376920619.1">
    <property type="nucleotide sequence ID" value="NZ_JBHRSW010000023.1"/>
</dbReference>
<dbReference type="InterPro" id="IPR004220">
    <property type="entry name" value="5-COMe_2-OHmuconate_Isoase"/>
</dbReference>
<dbReference type="Proteomes" id="UP001595478">
    <property type="component" value="Unassembled WGS sequence"/>
</dbReference>
<dbReference type="Gene3D" id="3.30.429.10">
    <property type="entry name" value="Macrophage Migration Inhibitory Factor"/>
    <property type="match status" value="1"/>
</dbReference>
<comment type="caution">
    <text evidence="1">The sequence shown here is derived from an EMBL/GenBank/DDBJ whole genome shotgun (WGS) entry which is preliminary data.</text>
</comment>
<organism evidence="1 2">
    <name type="scientific">Agaribacter flavus</name>
    <dbReference type="NCBI Taxonomy" id="1902781"/>
    <lineage>
        <taxon>Bacteria</taxon>
        <taxon>Pseudomonadati</taxon>
        <taxon>Pseudomonadota</taxon>
        <taxon>Gammaproteobacteria</taxon>
        <taxon>Alteromonadales</taxon>
        <taxon>Alteromonadaceae</taxon>
        <taxon>Agaribacter</taxon>
    </lineage>
</organism>